<dbReference type="KEGG" id="dpx:DAPPUDRAFT_233181"/>
<sequence length="73" mass="8084">MNDAGHFLSGWPSIRFITSNSLDHRKQFSHASSSSGMQKFITTSLLIGLTVFALSSLQRNPEKEGFNGIRKSI</sequence>
<proteinExistence type="predicted"/>
<dbReference type="AlphaFoldDB" id="E9FTF9"/>
<dbReference type="Proteomes" id="UP000000305">
    <property type="component" value="Unassembled WGS sequence"/>
</dbReference>
<accession>E9FTF9</accession>
<evidence type="ECO:0000256" key="1">
    <source>
        <dbReference type="SAM" id="Phobius"/>
    </source>
</evidence>
<dbReference type="HOGENOM" id="CLU_2707302_0_0_1"/>
<organism evidence="2 3">
    <name type="scientific">Daphnia pulex</name>
    <name type="common">Water flea</name>
    <dbReference type="NCBI Taxonomy" id="6669"/>
    <lineage>
        <taxon>Eukaryota</taxon>
        <taxon>Metazoa</taxon>
        <taxon>Ecdysozoa</taxon>
        <taxon>Arthropoda</taxon>
        <taxon>Crustacea</taxon>
        <taxon>Branchiopoda</taxon>
        <taxon>Diplostraca</taxon>
        <taxon>Cladocera</taxon>
        <taxon>Anomopoda</taxon>
        <taxon>Daphniidae</taxon>
        <taxon>Daphnia</taxon>
    </lineage>
</organism>
<reference evidence="2 3" key="1">
    <citation type="journal article" date="2011" name="Science">
        <title>The ecoresponsive genome of Daphnia pulex.</title>
        <authorList>
            <person name="Colbourne J.K."/>
            <person name="Pfrender M.E."/>
            <person name="Gilbert D."/>
            <person name="Thomas W.K."/>
            <person name="Tucker A."/>
            <person name="Oakley T.H."/>
            <person name="Tokishita S."/>
            <person name="Aerts A."/>
            <person name="Arnold G.J."/>
            <person name="Basu M.K."/>
            <person name="Bauer D.J."/>
            <person name="Caceres C.E."/>
            <person name="Carmel L."/>
            <person name="Casola C."/>
            <person name="Choi J.H."/>
            <person name="Detter J.C."/>
            <person name="Dong Q."/>
            <person name="Dusheyko S."/>
            <person name="Eads B.D."/>
            <person name="Frohlich T."/>
            <person name="Geiler-Samerotte K.A."/>
            <person name="Gerlach D."/>
            <person name="Hatcher P."/>
            <person name="Jogdeo S."/>
            <person name="Krijgsveld J."/>
            <person name="Kriventseva E.V."/>
            <person name="Kultz D."/>
            <person name="Laforsch C."/>
            <person name="Lindquist E."/>
            <person name="Lopez J."/>
            <person name="Manak J.R."/>
            <person name="Muller J."/>
            <person name="Pangilinan J."/>
            <person name="Patwardhan R.P."/>
            <person name="Pitluck S."/>
            <person name="Pritham E.J."/>
            <person name="Rechtsteiner A."/>
            <person name="Rho M."/>
            <person name="Rogozin I.B."/>
            <person name="Sakarya O."/>
            <person name="Salamov A."/>
            <person name="Schaack S."/>
            <person name="Shapiro H."/>
            <person name="Shiga Y."/>
            <person name="Skalitzky C."/>
            <person name="Smith Z."/>
            <person name="Souvorov A."/>
            <person name="Sung W."/>
            <person name="Tang Z."/>
            <person name="Tsuchiya D."/>
            <person name="Tu H."/>
            <person name="Vos H."/>
            <person name="Wang M."/>
            <person name="Wolf Y.I."/>
            <person name="Yamagata H."/>
            <person name="Yamada T."/>
            <person name="Ye Y."/>
            <person name="Shaw J.R."/>
            <person name="Andrews J."/>
            <person name="Crease T.J."/>
            <person name="Tang H."/>
            <person name="Lucas S.M."/>
            <person name="Robertson H.M."/>
            <person name="Bork P."/>
            <person name="Koonin E.V."/>
            <person name="Zdobnov E.M."/>
            <person name="Grigoriev I.V."/>
            <person name="Lynch M."/>
            <person name="Boore J.L."/>
        </authorList>
    </citation>
    <scope>NUCLEOTIDE SEQUENCE [LARGE SCALE GENOMIC DNA]</scope>
</reference>
<keyword evidence="1" id="KW-0812">Transmembrane</keyword>
<dbReference type="EMBL" id="GL732524">
    <property type="protein sequence ID" value="EFX89642.1"/>
    <property type="molecule type" value="Genomic_DNA"/>
</dbReference>
<dbReference type="InParanoid" id="E9FTF9"/>
<keyword evidence="1" id="KW-0472">Membrane</keyword>
<keyword evidence="1" id="KW-1133">Transmembrane helix</keyword>
<protein>
    <submittedName>
        <fullName evidence="2">Uncharacterized protein</fullName>
    </submittedName>
</protein>
<name>E9FTF9_DAPPU</name>
<evidence type="ECO:0000313" key="3">
    <source>
        <dbReference type="Proteomes" id="UP000000305"/>
    </source>
</evidence>
<gene>
    <name evidence="2" type="ORF">DAPPUDRAFT_233181</name>
</gene>
<evidence type="ECO:0000313" key="2">
    <source>
        <dbReference type="EMBL" id="EFX89642.1"/>
    </source>
</evidence>
<keyword evidence="3" id="KW-1185">Reference proteome</keyword>
<feature type="transmembrane region" description="Helical" evidence="1">
    <location>
        <begin position="40"/>
        <end position="57"/>
    </location>
</feature>